<dbReference type="InterPro" id="IPR001345">
    <property type="entry name" value="PG/BPGM_mutase_AS"/>
</dbReference>
<dbReference type="EMBL" id="JAGINW010000001">
    <property type="protein sequence ID" value="MBP2324176.1"/>
    <property type="molecule type" value="Genomic_DNA"/>
</dbReference>
<keyword evidence="4" id="KW-1185">Reference proteome</keyword>
<evidence type="ECO:0000313" key="4">
    <source>
        <dbReference type="Proteomes" id="UP001519332"/>
    </source>
</evidence>
<dbReference type="SMART" id="SM00855">
    <property type="entry name" value="PGAM"/>
    <property type="match status" value="1"/>
</dbReference>
<protein>
    <submittedName>
        <fullName evidence="3">Broad specificity phosphatase PhoE</fullName>
    </submittedName>
</protein>
<dbReference type="Pfam" id="PF00300">
    <property type="entry name" value="His_Phos_1"/>
    <property type="match status" value="1"/>
</dbReference>
<comment type="caution">
    <text evidence="3">The sequence shown here is derived from an EMBL/GenBank/DDBJ whole genome shotgun (WGS) entry which is preliminary data.</text>
</comment>
<evidence type="ECO:0000256" key="2">
    <source>
        <dbReference type="ARBA" id="ARBA00023235"/>
    </source>
</evidence>
<dbReference type="SUPFAM" id="SSF53254">
    <property type="entry name" value="Phosphoglycerate mutase-like"/>
    <property type="match status" value="1"/>
</dbReference>
<dbReference type="RefSeq" id="WP_209641342.1">
    <property type="nucleotide sequence ID" value="NZ_JAGINW010000001.1"/>
</dbReference>
<organism evidence="3 4">
    <name type="scientific">Kibdelosporangium banguiense</name>
    <dbReference type="NCBI Taxonomy" id="1365924"/>
    <lineage>
        <taxon>Bacteria</taxon>
        <taxon>Bacillati</taxon>
        <taxon>Actinomycetota</taxon>
        <taxon>Actinomycetes</taxon>
        <taxon>Pseudonocardiales</taxon>
        <taxon>Pseudonocardiaceae</taxon>
        <taxon>Kibdelosporangium</taxon>
    </lineage>
</organism>
<dbReference type="InterPro" id="IPR050275">
    <property type="entry name" value="PGM_Phosphatase"/>
</dbReference>
<dbReference type="Proteomes" id="UP001519332">
    <property type="component" value="Unassembled WGS sequence"/>
</dbReference>
<keyword evidence="1" id="KW-0324">Glycolysis</keyword>
<accession>A0ABS4TJZ2</accession>
<dbReference type="InterPro" id="IPR013078">
    <property type="entry name" value="His_Pase_superF_clade-1"/>
</dbReference>
<keyword evidence="2" id="KW-0413">Isomerase</keyword>
<dbReference type="InterPro" id="IPR029033">
    <property type="entry name" value="His_PPase_superfam"/>
</dbReference>
<evidence type="ECO:0000313" key="3">
    <source>
        <dbReference type="EMBL" id="MBP2324176.1"/>
    </source>
</evidence>
<dbReference type="CDD" id="cd07067">
    <property type="entry name" value="HP_PGM_like"/>
    <property type="match status" value="1"/>
</dbReference>
<evidence type="ECO:0000256" key="1">
    <source>
        <dbReference type="ARBA" id="ARBA00023152"/>
    </source>
</evidence>
<dbReference type="PROSITE" id="PS00175">
    <property type="entry name" value="PG_MUTASE"/>
    <property type="match status" value="1"/>
</dbReference>
<dbReference type="PANTHER" id="PTHR48100">
    <property type="entry name" value="BROAD-SPECIFICITY PHOSPHATASE YOR283W-RELATED"/>
    <property type="match status" value="1"/>
</dbReference>
<name>A0ABS4TJZ2_9PSEU</name>
<dbReference type="Gene3D" id="3.40.50.1240">
    <property type="entry name" value="Phosphoglycerate mutase-like"/>
    <property type="match status" value="1"/>
</dbReference>
<dbReference type="PANTHER" id="PTHR48100:SF1">
    <property type="entry name" value="HISTIDINE PHOSPHATASE FAMILY PROTEIN-RELATED"/>
    <property type="match status" value="1"/>
</dbReference>
<sequence length="202" mass="22799">MTRVWLIRHGESESNIGRTSAEPAMIPLTEFGRQQAQQVTLAFARPPALIVTSPYLRARQTAQPTVERFPDVPYEQWPVQEFTYLGELHGKATTAKEREPFVRAYWDRGDPGFALGGAESFNDLRGRVQDLLDRLSQTPKGPVAVFTHGHFMRAMVWTVLSGGSMQDFRRFAESYIVPNCGVIELRFPGPRLIGAARLNPLW</sequence>
<gene>
    <name evidence="3" type="ORF">JOF56_004561</name>
</gene>
<reference evidence="3 4" key="1">
    <citation type="submission" date="2021-03" db="EMBL/GenBank/DDBJ databases">
        <title>Sequencing the genomes of 1000 actinobacteria strains.</title>
        <authorList>
            <person name="Klenk H.-P."/>
        </authorList>
    </citation>
    <scope>NUCLEOTIDE SEQUENCE [LARGE SCALE GENOMIC DNA]</scope>
    <source>
        <strain evidence="3 4">DSM 46670</strain>
    </source>
</reference>
<proteinExistence type="predicted"/>